<feature type="chain" id="PRO_5047333495" evidence="3">
    <location>
        <begin position="23"/>
        <end position="595"/>
    </location>
</feature>
<comment type="caution">
    <text evidence="5">The sequence shown here is derived from an EMBL/GenBank/DDBJ whole genome shotgun (WGS) entry which is preliminary data.</text>
</comment>
<accession>A0ABT3TBL7</accession>
<dbReference type="EMBL" id="SHNN01000001">
    <property type="protein sequence ID" value="MCX2979645.1"/>
    <property type="molecule type" value="Genomic_DNA"/>
</dbReference>
<reference evidence="5" key="1">
    <citation type="submission" date="2019-02" db="EMBL/GenBank/DDBJ databases">
        <authorList>
            <person name="Li S.-H."/>
        </authorList>
    </citation>
    <scope>NUCLEOTIDE SEQUENCE</scope>
    <source>
        <strain evidence="5">IMCC14734</strain>
    </source>
</reference>
<organism evidence="5 6">
    <name type="scientific">Candidatus Litorirhabdus singularis</name>
    <dbReference type="NCBI Taxonomy" id="2518993"/>
    <lineage>
        <taxon>Bacteria</taxon>
        <taxon>Pseudomonadati</taxon>
        <taxon>Pseudomonadota</taxon>
        <taxon>Gammaproteobacteria</taxon>
        <taxon>Cellvibrionales</taxon>
        <taxon>Halieaceae</taxon>
        <taxon>Candidatus Litorirhabdus</taxon>
    </lineage>
</organism>
<dbReference type="InterPro" id="IPR008977">
    <property type="entry name" value="PHM/PNGase_F_dom_sf"/>
</dbReference>
<sequence>MKIVRLLLLASASFCFSLSAYSAPDTSVADFALLDHLGKFHRLSYYGDQRAIVMLVQTNNDAAARQSASDLELLRADFEQLDVVFFMLNPSAADDRHSIAAEAKSQGYTLPILVDESQLVAESLGVSQTGEVLVIDPATMQTVYQGRGGEAGNDVRKALEALLDGGKPLAGQSVSTGMAIEYTSSAGRTPDTISYRDDIAPILTENCVSCHHDGGIGPWSMSSHAMVQGWSKMMREVVMTRRMPPGQIDHHVGKPIADMAGLTTREQQLLIHWIDAGAPADANGEDPLAKLTFTEQHFTMGEPDIILKVPAQSIPATGVIDYRYVPVQLNLDRDVWVRAMETVPGDRQVLHHVIAYVSSPADKSARGEDSTSRDNSLGGFAPGRQPDAFRDNSGKLLRKGSNLLLQMHYTTSGKATVDETEIGLYLYDKPPQYVMSGGVAGLRRFMIPPHTKEYPMRGEQLVEHDAWLYSLMPHMHYRGKYMSYIAEYPDGSSEVLLSVPNYEFNWQFNYQLKEPHFLPAGTRLVTRGAMDNSDRNPYNPDPSKPVHFGLQTKHEMFFGFNTLRYDGDTPGNRVTFSDEKTAQAKSKKAPGVAGL</sequence>
<evidence type="ECO:0000313" key="6">
    <source>
        <dbReference type="Proteomes" id="UP001143362"/>
    </source>
</evidence>
<evidence type="ECO:0000313" key="5">
    <source>
        <dbReference type="EMBL" id="MCX2979645.1"/>
    </source>
</evidence>
<dbReference type="InterPro" id="IPR036939">
    <property type="entry name" value="Cu2_ascorb_mOase_N_sf"/>
</dbReference>
<feature type="compositionally biased region" description="Basic and acidic residues" evidence="2">
    <location>
        <begin position="363"/>
        <end position="372"/>
    </location>
</feature>
<evidence type="ECO:0000256" key="1">
    <source>
        <dbReference type="ARBA" id="ARBA00023157"/>
    </source>
</evidence>
<evidence type="ECO:0000256" key="2">
    <source>
        <dbReference type="SAM" id="MobiDB-lite"/>
    </source>
</evidence>
<keyword evidence="3" id="KW-0732">Signal</keyword>
<dbReference type="InterPro" id="IPR014784">
    <property type="entry name" value="Cu2_ascorb_mOase-like_C"/>
</dbReference>
<protein>
    <submittedName>
        <fullName evidence="5">Redoxin domain-containing protein</fullName>
    </submittedName>
</protein>
<keyword evidence="6" id="KW-1185">Reference proteome</keyword>
<dbReference type="Gene3D" id="2.60.120.310">
    <property type="entry name" value="Copper type II, ascorbate-dependent monooxygenase, N-terminal domain"/>
    <property type="match status" value="1"/>
</dbReference>
<dbReference type="RefSeq" id="WP_279243643.1">
    <property type="nucleotide sequence ID" value="NZ_SHNN01000001.1"/>
</dbReference>
<dbReference type="Gene3D" id="2.60.120.230">
    <property type="match status" value="1"/>
</dbReference>
<feature type="domain" description="Alkyl hydroperoxide reductase subunit C/ Thiol specific antioxidant" evidence="4">
    <location>
        <begin position="27"/>
        <end position="135"/>
    </location>
</feature>
<dbReference type="SUPFAM" id="SSF52833">
    <property type="entry name" value="Thioredoxin-like"/>
    <property type="match status" value="1"/>
</dbReference>
<dbReference type="Gene3D" id="3.40.30.10">
    <property type="entry name" value="Glutaredoxin"/>
    <property type="match status" value="1"/>
</dbReference>
<evidence type="ECO:0000259" key="4">
    <source>
        <dbReference type="Pfam" id="PF00578"/>
    </source>
</evidence>
<dbReference type="Proteomes" id="UP001143362">
    <property type="component" value="Unassembled WGS sequence"/>
</dbReference>
<feature type="region of interest" description="Disordered" evidence="2">
    <location>
        <begin position="361"/>
        <end position="392"/>
    </location>
</feature>
<dbReference type="Pfam" id="PF00578">
    <property type="entry name" value="AhpC-TSA"/>
    <property type="match status" value="1"/>
</dbReference>
<dbReference type="InterPro" id="IPR036249">
    <property type="entry name" value="Thioredoxin-like_sf"/>
</dbReference>
<keyword evidence="1" id="KW-1015">Disulfide bond</keyword>
<dbReference type="SUPFAM" id="SSF49742">
    <property type="entry name" value="PHM/PNGase F"/>
    <property type="match status" value="2"/>
</dbReference>
<feature type="signal peptide" evidence="3">
    <location>
        <begin position="1"/>
        <end position="22"/>
    </location>
</feature>
<evidence type="ECO:0000256" key="3">
    <source>
        <dbReference type="SAM" id="SignalP"/>
    </source>
</evidence>
<gene>
    <name evidence="5" type="ORF">EYC98_02080</name>
</gene>
<name>A0ABT3TBL7_9GAMM</name>
<proteinExistence type="predicted"/>
<dbReference type="InterPro" id="IPR000866">
    <property type="entry name" value="AhpC/TSA"/>
</dbReference>